<evidence type="ECO:0000256" key="16">
    <source>
        <dbReference type="SAM" id="Phobius"/>
    </source>
</evidence>
<evidence type="ECO:0000313" key="17">
    <source>
        <dbReference type="EMBL" id="KAJ3514953.1"/>
    </source>
</evidence>
<accession>A0A9W8MXY2</accession>
<dbReference type="GO" id="GO:0016020">
    <property type="term" value="C:membrane"/>
    <property type="evidence" value="ECO:0007669"/>
    <property type="project" value="UniProtKB-SubCell"/>
</dbReference>
<keyword evidence="12 16" id="KW-0472">Membrane</keyword>
<evidence type="ECO:0000256" key="1">
    <source>
        <dbReference type="ARBA" id="ARBA00001971"/>
    </source>
</evidence>
<name>A0A9W8MXY2_9AGAR</name>
<dbReference type="PROSITE" id="PS00086">
    <property type="entry name" value="CYTOCHROME_P450"/>
    <property type="match status" value="1"/>
</dbReference>
<evidence type="ECO:0000256" key="2">
    <source>
        <dbReference type="ARBA" id="ARBA00004167"/>
    </source>
</evidence>
<keyword evidence="9 15" id="KW-0560">Oxidoreductase</keyword>
<evidence type="ECO:0000256" key="4">
    <source>
        <dbReference type="ARBA" id="ARBA00010617"/>
    </source>
</evidence>
<comment type="caution">
    <text evidence="17">The sequence shown here is derived from an EMBL/GenBank/DDBJ whole genome shotgun (WGS) entry which is preliminary data.</text>
</comment>
<keyword evidence="13" id="KW-0325">Glycoprotein</keyword>
<dbReference type="InterPro" id="IPR050364">
    <property type="entry name" value="Cytochrome_P450_fung"/>
</dbReference>
<dbReference type="PANTHER" id="PTHR46300">
    <property type="entry name" value="P450, PUTATIVE (EUROFUNG)-RELATED-RELATED"/>
    <property type="match status" value="1"/>
</dbReference>
<dbReference type="Proteomes" id="UP001148786">
    <property type="component" value="Unassembled WGS sequence"/>
</dbReference>
<dbReference type="SUPFAM" id="SSF48264">
    <property type="entry name" value="Cytochrome P450"/>
    <property type="match status" value="1"/>
</dbReference>
<reference evidence="17" key="1">
    <citation type="submission" date="2022-07" db="EMBL/GenBank/DDBJ databases">
        <title>Genome Sequence of Agrocybe chaxingu.</title>
        <authorList>
            <person name="Buettner E."/>
        </authorList>
    </citation>
    <scope>NUCLEOTIDE SEQUENCE</scope>
    <source>
        <strain evidence="17">MP-N11</strain>
    </source>
</reference>
<comment type="pathway">
    <text evidence="3">Secondary metabolite biosynthesis.</text>
</comment>
<keyword evidence="11 15" id="KW-0503">Monooxygenase</keyword>
<proteinExistence type="inferred from homology"/>
<dbReference type="PRINTS" id="PR00463">
    <property type="entry name" value="EP450I"/>
</dbReference>
<dbReference type="InterPro" id="IPR002401">
    <property type="entry name" value="Cyt_P450_E_grp-I"/>
</dbReference>
<evidence type="ECO:0000256" key="6">
    <source>
        <dbReference type="ARBA" id="ARBA00022692"/>
    </source>
</evidence>
<evidence type="ECO:0000256" key="3">
    <source>
        <dbReference type="ARBA" id="ARBA00005179"/>
    </source>
</evidence>
<dbReference type="EMBL" id="JANKHO010000120">
    <property type="protein sequence ID" value="KAJ3514953.1"/>
    <property type="molecule type" value="Genomic_DNA"/>
</dbReference>
<evidence type="ECO:0000256" key="12">
    <source>
        <dbReference type="ARBA" id="ARBA00023136"/>
    </source>
</evidence>
<keyword evidence="7 14" id="KW-0479">Metal-binding</keyword>
<gene>
    <name evidence="17" type="ORF">NLJ89_g2073</name>
</gene>
<sequence>MGLSSFSWIPTAAWSLGAFVLYIILYAYHSPWINLPPGPKPLPIIGNVLQIPGENQEEVFEKWGAEYGDVVYLSTFGQPLVILNSLQAARDLLDKRSSIYSDRPRFVLLSELWVTFHPTFGDTRLNWGYALHRMGWQSASTHMRYGPRFRKHRRFINQVFNQRAISAFRPLIEKEILVLLEHMLSNPEDFVDHYRRFAAATILKITYGHDILSVDDLFVRLAERAGTLTTESGSAGANIVDFFPAMRHLPSWAPFASFKARALETRKAVEDMMEIPYEQVKADMKSGTAVPSYTSTLLDSHRDDDGHISPEDEEDIKGSAGTLFAAAEDTTISSVHTFTLAMVLHPHEFKKAREEIDLVVGKDRLPNLDDRPSLPYLECILKEVLRWNPMVPLGMPHRLMEDDFYRDFFIPAGSTVLANIYAIMRDCDQPEVFRPQRYLDDEGLPDPFGIVFGFGRRICPGRHLADANYWLIAASMIATFDISKALDQDGNDLNATYEFSRGFVRHPQPFKCSIKPRSSNLLALISRARAELQIA</sequence>
<dbReference type="InterPro" id="IPR017972">
    <property type="entry name" value="Cyt_P450_CS"/>
</dbReference>
<keyword evidence="18" id="KW-1185">Reference proteome</keyword>
<comment type="similarity">
    <text evidence="4 15">Belongs to the cytochrome P450 family.</text>
</comment>
<dbReference type="AlphaFoldDB" id="A0A9W8MXY2"/>
<evidence type="ECO:0000256" key="15">
    <source>
        <dbReference type="RuleBase" id="RU000461"/>
    </source>
</evidence>
<dbReference type="CDD" id="cd11065">
    <property type="entry name" value="CYP64-like"/>
    <property type="match status" value="1"/>
</dbReference>
<keyword evidence="5 14" id="KW-0349">Heme</keyword>
<dbReference type="Gene3D" id="1.10.630.10">
    <property type="entry name" value="Cytochrome P450"/>
    <property type="match status" value="1"/>
</dbReference>
<evidence type="ECO:0000256" key="9">
    <source>
        <dbReference type="ARBA" id="ARBA00023002"/>
    </source>
</evidence>
<dbReference type="GO" id="GO:0016705">
    <property type="term" value="F:oxidoreductase activity, acting on paired donors, with incorporation or reduction of molecular oxygen"/>
    <property type="evidence" value="ECO:0007669"/>
    <property type="project" value="InterPro"/>
</dbReference>
<dbReference type="InterPro" id="IPR001128">
    <property type="entry name" value="Cyt_P450"/>
</dbReference>
<dbReference type="GO" id="GO:0020037">
    <property type="term" value="F:heme binding"/>
    <property type="evidence" value="ECO:0007669"/>
    <property type="project" value="InterPro"/>
</dbReference>
<feature type="binding site" description="axial binding residue" evidence="14">
    <location>
        <position position="459"/>
    </location>
    <ligand>
        <name>heme</name>
        <dbReference type="ChEBI" id="CHEBI:30413"/>
    </ligand>
    <ligandPart>
        <name>Fe</name>
        <dbReference type="ChEBI" id="CHEBI:18248"/>
    </ligandPart>
</feature>
<evidence type="ECO:0008006" key="19">
    <source>
        <dbReference type="Google" id="ProtNLM"/>
    </source>
</evidence>
<evidence type="ECO:0000256" key="5">
    <source>
        <dbReference type="ARBA" id="ARBA00022617"/>
    </source>
</evidence>
<evidence type="ECO:0000256" key="14">
    <source>
        <dbReference type="PIRSR" id="PIRSR602401-1"/>
    </source>
</evidence>
<comment type="subcellular location">
    <subcellularLocation>
        <location evidence="2">Membrane</location>
        <topology evidence="2">Single-pass membrane protein</topology>
    </subcellularLocation>
</comment>
<protein>
    <recommendedName>
        <fullName evidence="19">Cytochrome P450</fullName>
    </recommendedName>
</protein>
<feature type="transmembrane region" description="Helical" evidence="16">
    <location>
        <begin position="6"/>
        <end position="28"/>
    </location>
</feature>
<evidence type="ECO:0000313" key="18">
    <source>
        <dbReference type="Proteomes" id="UP001148786"/>
    </source>
</evidence>
<keyword evidence="6 16" id="KW-0812">Transmembrane</keyword>
<dbReference type="GO" id="GO:0005506">
    <property type="term" value="F:iron ion binding"/>
    <property type="evidence" value="ECO:0007669"/>
    <property type="project" value="InterPro"/>
</dbReference>
<evidence type="ECO:0000256" key="8">
    <source>
        <dbReference type="ARBA" id="ARBA00022989"/>
    </source>
</evidence>
<dbReference type="Pfam" id="PF00067">
    <property type="entry name" value="p450"/>
    <property type="match status" value="2"/>
</dbReference>
<evidence type="ECO:0000256" key="13">
    <source>
        <dbReference type="ARBA" id="ARBA00023180"/>
    </source>
</evidence>
<evidence type="ECO:0000256" key="10">
    <source>
        <dbReference type="ARBA" id="ARBA00023004"/>
    </source>
</evidence>
<keyword evidence="8 16" id="KW-1133">Transmembrane helix</keyword>
<comment type="cofactor">
    <cofactor evidence="1 14">
        <name>heme</name>
        <dbReference type="ChEBI" id="CHEBI:30413"/>
    </cofactor>
</comment>
<dbReference type="PANTHER" id="PTHR46300:SF2">
    <property type="entry name" value="CYTOCHROME P450 MONOOXYGENASE ALNH-RELATED"/>
    <property type="match status" value="1"/>
</dbReference>
<dbReference type="InterPro" id="IPR036396">
    <property type="entry name" value="Cyt_P450_sf"/>
</dbReference>
<keyword evidence="10 14" id="KW-0408">Iron</keyword>
<dbReference type="OrthoDB" id="2789670at2759"/>
<organism evidence="17 18">
    <name type="scientific">Agrocybe chaxingu</name>
    <dbReference type="NCBI Taxonomy" id="84603"/>
    <lineage>
        <taxon>Eukaryota</taxon>
        <taxon>Fungi</taxon>
        <taxon>Dikarya</taxon>
        <taxon>Basidiomycota</taxon>
        <taxon>Agaricomycotina</taxon>
        <taxon>Agaricomycetes</taxon>
        <taxon>Agaricomycetidae</taxon>
        <taxon>Agaricales</taxon>
        <taxon>Agaricineae</taxon>
        <taxon>Strophariaceae</taxon>
        <taxon>Agrocybe</taxon>
    </lineage>
</organism>
<evidence type="ECO:0000256" key="7">
    <source>
        <dbReference type="ARBA" id="ARBA00022723"/>
    </source>
</evidence>
<evidence type="ECO:0000256" key="11">
    <source>
        <dbReference type="ARBA" id="ARBA00023033"/>
    </source>
</evidence>
<dbReference type="GO" id="GO:0004497">
    <property type="term" value="F:monooxygenase activity"/>
    <property type="evidence" value="ECO:0007669"/>
    <property type="project" value="UniProtKB-KW"/>
</dbReference>